<dbReference type="RefSeq" id="WP_243649316.1">
    <property type="nucleotide sequence ID" value="NZ_SMCS01000007.1"/>
</dbReference>
<feature type="compositionally biased region" description="Basic and acidic residues" evidence="4">
    <location>
        <begin position="55"/>
        <end position="65"/>
    </location>
</feature>
<dbReference type="Pfam" id="PF08479">
    <property type="entry name" value="POTRA_2"/>
    <property type="match status" value="1"/>
</dbReference>
<protein>
    <submittedName>
        <fullName evidence="8">Hemolysin activation/secretion protein</fullName>
    </submittedName>
</protein>
<dbReference type="Pfam" id="PF03865">
    <property type="entry name" value="ShlB"/>
    <property type="match status" value="1"/>
</dbReference>
<keyword evidence="9" id="KW-1185">Reference proteome</keyword>
<feature type="signal peptide" evidence="5">
    <location>
        <begin position="1"/>
        <end position="27"/>
    </location>
</feature>
<evidence type="ECO:0000313" key="8">
    <source>
        <dbReference type="EMBL" id="TCV92329.1"/>
    </source>
</evidence>
<evidence type="ECO:0000256" key="4">
    <source>
        <dbReference type="SAM" id="MobiDB-lite"/>
    </source>
</evidence>
<name>A0A4V2W3K4_9GAMM</name>
<keyword evidence="3" id="KW-0998">Cell outer membrane</keyword>
<dbReference type="GO" id="GO:0008320">
    <property type="term" value="F:protein transmembrane transporter activity"/>
    <property type="evidence" value="ECO:0007669"/>
    <property type="project" value="TreeGrafter"/>
</dbReference>
<dbReference type="GO" id="GO:0046819">
    <property type="term" value="P:protein secretion by the type V secretion system"/>
    <property type="evidence" value="ECO:0007669"/>
    <property type="project" value="TreeGrafter"/>
</dbReference>
<evidence type="ECO:0000256" key="1">
    <source>
        <dbReference type="ARBA" id="ARBA00022452"/>
    </source>
</evidence>
<dbReference type="Gene3D" id="2.40.160.50">
    <property type="entry name" value="membrane protein fhac: a member of the omp85/tpsb transporter family"/>
    <property type="match status" value="1"/>
</dbReference>
<sequence>MKSSVFPLRRTLGACIFAALGMGAVQAQVRPPQAGQLLQEVPPPRTPPQANDPSLDMHRPEKGPRGDSAPFQVNRIDITGATSLPVDELHALVASGEGKQLTLAQLYELADRITEAYREKGYPLASAYVPAQKLNGGVVRIAVLEARYGAVTLNNHSATSDRPLRATLASLASGTPVTQGDLDRSLLLLGDIPGVVTTSVIRPGSEPGTSDLVVDAADRPRYTGVVSLDDYGNRYTGRTRLSGTLNVNSLLHQGDMLIANALTSGANMKYGQLGYRFLVNGEGTVIGASASALDYRLSGDLRALRGHGTAQVDSLFISHPFIRSTRGNLYGQLEFDHRRLNDDIDVVGIQTHRHTNSWTGVLAGDTRDTHGVTNFNLSATYGQLGFNDDFAEFVDAISTRTKGHYLKWSLSIARLQQLSTNNALYVGFQGQWANRNLDTAEQFYLGGANNVRGYDTGAIAGTQGQMLNIEFRHTLAVSLPGIWTATAFADGGRVTIYKNTFAPGINSAHVQDVGVGLRWAGDDQWAISADVSHPVGARPALIGSTKSARAWVQVQKGF</sequence>
<dbReference type="Gene3D" id="3.10.20.310">
    <property type="entry name" value="membrane protein fhac"/>
    <property type="match status" value="1"/>
</dbReference>
<dbReference type="PANTHER" id="PTHR34597">
    <property type="entry name" value="SLR1661 PROTEIN"/>
    <property type="match status" value="1"/>
</dbReference>
<comment type="caution">
    <text evidence="8">The sequence shown here is derived from an EMBL/GenBank/DDBJ whole genome shotgun (WGS) entry which is preliminary data.</text>
</comment>
<dbReference type="InterPro" id="IPR013686">
    <property type="entry name" value="Polypept-transport_assoc_ShlB"/>
</dbReference>
<evidence type="ECO:0000256" key="3">
    <source>
        <dbReference type="ARBA" id="ARBA00023237"/>
    </source>
</evidence>
<keyword evidence="1" id="KW-1134">Transmembrane beta strand</keyword>
<feature type="chain" id="PRO_5020626027" evidence="5">
    <location>
        <begin position="28"/>
        <end position="558"/>
    </location>
</feature>
<evidence type="ECO:0000313" key="9">
    <source>
        <dbReference type="Proteomes" id="UP000295645"/>
    </source>
</evidence>
<organism evidence="8 9">
    <name type="scientific">Luteibacter rhizovicinus</name>
    <dbReference type="NCBI Taxonomy" id="242606"/>
    <lineage>
        <taxon>Bacteria</taxon>
        <taxon>Pseudomonadati</taxon>
        <taxon>Pseudomonadota</taxon>
        <taxon>Gammaproteobacteria</taxon>
        <taxon>Lysobacterales</taxon>
        <taxon>Rhodanobacteraceae</taxon>
        <taxon>Luteibacter</taxon>
    </lineage>
</organism>
<dbReference type="PANTHER" id="PTHR34597:SF1">
    <property type="entry name" value="HEME_HEMOPEXIN TRANSPORTER PROTEIN HUXB"/>
    <property type="match status" value="1"/>
</dbReference>
<dbReference type="AlphaFoldDB" id="A0A4V2W3K4"/>
<accession>A0A4V2W3K4</accession>
<evidence type="ECO:0000256" key="2">
    <source>
        <dbReference type="ARBA" id="ARBA00022692"/>
    </source>
</evidence>
<evidence type="ECO:0000259" key="6">
    <source>
        <dbReference type="Pfam" id="PF03865"/>
    </source>
</evidence>
<evidence type="ECO:0000256" key="5">
    <source>
        <dbReference type="SAM" id="SignalP"/>
    </source>
</evidence>
<evidence type="ECO:0000259" key="7">
    <source>
        <dbReference type="Pfam" id="PF08479"/>
    </source>
</evidence>
<dbReference type="GO" id="GO:0098046">
    <property type="term" value="C:type V protein secretion system complex"/>
    <property type="evidence" value="ECO:0007669"/>
    <property type="project" value="TreeGrafter"/>
</dbReference>
<dbReference type="InterPro" id="IPR051544">
    <property type="entry name" value="TPS_OM_transporter"/>
</dbReference>
<keyword evidence="2" id="KW-0812">Transmembrane</keyword>
<dbReference type="EMBL" id="SMCS01000007">
    <property type="protein sequence ID" value="TCV92329.1"/>
    <property type="molecule type" value="Genomic_DNA"/>
</dbReference>
<gene>
    <name evidence="8" type="ORF">EC912_10735</name>
</gene>
<reference evidence="8 9" key="1">
    <citation type="submission" date="2019-03" db="EMBL/GenBank/DDBJ databases">
        <title>Above-ground endophytic microbial communities from plants in different locations in the United States.</title>
        <authorList>
            <person name="Frank C."/>
        </authorList>
    </citation>
    <scope>NUCLEOTIDE SEQUENCE [LARGE SCALE GENOMIC DNA]</scope>
    <source>
        <strain evidence="8 9">LP_13_YM</strain>
    </source>
</reference>
<dbReference type="InterPro" id="IPR005565">
    <property type="entry name" value="Hemolysn_activator_HlyB_C"/>
</dbReference>
<feature type="region of interest" description="Disordered" evidence="4">
    <location>
        <begin position="37"/>
        <end position="71"/>
    </location>
</feature>
<keyword evidence="1" id="KW-0472">Membrane</keyword>
<feature type="domain" description="Polypeptide-transport-associated ShlB-type" evidence="7">
    <location>
        <begin position="71"/>
        <end position="145"/>
    </location>
</feature>
<feature type="domain" description="Haemolysin activator HlyB C-terminal" evidence="6">
    <location>
        <begin position="208"/>
        <end position="498"/>
    </location>
</feature>
<dbReference type="Proteomes" id="UP000295645">
    <property type="component" value="Unassembled WGS sequence"/>
</dbReference>
<proteinExistence type="predicted"/>
<keyword evidence="5" id="KW-0732">Signal</keyword>